<evidence type="ECO:0000313" key="11">
    <source>
        <dbReference type="EMBL" id="QNV39503.1"/>
    </source>
</evidence>
<dbReference type="Gene3D" id="3.40.50.200">
    <property type="entry name" value="Peptidase S8/S53 domain"/>
    <property type="match status" value="1"/>
</dbReference>
<dbReference type="InterPro" id="IPR023827">
    <property type="entry name" value="Peptidase_S8_Asp-AS"/>
</dbReference>
<feature type="domain" description="Peptidase S8/S53" evidence="10">
    <location>
        <begin position="81"/>
        <end position="352"/>
    </location>
</feature>
<dbReference type="PANTHER" id="PTHR43806">
    <property type="entry name" value="PEPTIDASE S8"/>
    <property type="match status" value="1"/>
</dbReference>
<evidence type="ECO:0000313" key="12">
    <source>
        <dbReference type="Proteomes" id="UP000516421"/>
    </source>
</evidence>
<evidence type="ECO:0000259" key="10">
    <source>
        <dbReference type="Pfam" id="PF00082"/>
    </source>
</evidence>
<dbReference type="InterPro" id="IPR036852">
    <property type="entry name" value="Peptidase_S8/S53_dom_sf"/>
</dbReference>
<evidence type="ECO:0000256" key="5">
    <source>
        <dbReference type="PROSITE-ProRule" id="PRU01240"/>
    </source>
</evidence>
<dbReference type="PROSITE" id="PS51892">
    <property type="entry name" value="SUBTILASE"/>
    <property type="match status" value="1"/>
</dbReference>
<keyword evidence="12" id="KW-1185">Reference proteome</keyword>
<dbReference type="SUPFAM" id="SSF52743">
    <property type="entry name" value="Subtilisin-like"/>
    <property type="match status" value="1"/>
</dbReference>
<dbReference type="InterPro" id="IPR023828">
    <property type="entry name" value="Peptidase_S8_Ser-AS"/>
</dbReference>
<dbReference type="InterPro" id="IPR015500">
    <property type="entry name" value="Peptidase_S8_subtilisin-rel"/>
</dbReference>
<dbReference type="GO" id="GO:0006508">
    <property type="term" value="P:proteolysis"/>
    <property type="evidence" value="ECO:0007669"/>
    <property type="project" value="UniProtKB-KW"/>
</dbReference>
<name>A0A7H2BIK7_9MICC</name>
<evidence type="ECO:0000256" key="4">
    <source>
        <dbReference type="ARBA" id="ARBA00022825"/>
    </source>
</evidence>
<dbReference type="KEGG" id="rama:IDM48_08990"/>
<evidence type="ECO:0000256" key="2">
    <source>
        <dbReference type="ARBA" id="ARBA00022670"/>
    </source>
</evidence>
<keyword evidence="8" id="KW-1133">Transmembrane helix</keyword>
<keyword evidence="8" id="KW-0812">Transmembrane</keyword>
<dbReference type="InterPro" id="IPR000209">
    <property type="entry name" value="Peptidase_S8/S53_dom"/>
</dbReference>
<feature type="active site" description="Charge relay system" evidence="5">
    <location>
        <position position="90"/>
    </location>
</feature>
<dbReference type="InterPro" id="IPR050131">
    <property type="entry name" value="Peptidase_S8_subtilisin-like"/>
</dbReference>
<evidence type="ECO:0000256" key="3">
    <source>
        <dbReference type="ARBA" id="ARBA00022801"/>
    </source>
</evidence>
<dbReference type="InterPro" id="IPR022398">
    <property type="entry name" value="Peptidase_S8_His-AS"/>
</dbReference>
<feature type="chain" id="PRO_5029004683" evidence="9">
    <location>
        <begin position="36"/>
        <end position="461"/>
    </location>
</feature>
<organism evidence="11 12">
    <name type="scientific">Rothia amarae</name>
    <dbReference type="NCBI Taxonomy" id="169480"/>
    <lineage>
        <taxon>Bacteria</taxon>
        <taxon>Bacillati</taxon>
        <taxon>Actinomycetota</taxon>
        <taxon>Actinomycetes</taxon>
        <taxon>Micrococcales</taxon>
        <taxon>Micrococcaceae</taxon>
        <taxon>Rothia</taxon>
    </lineage>
</organism>
<feature type="region of interest" description="Disordered" evidence="7">
    <location>
        <begin position="387"/>
        <end position="418"/>
    </location>
</feature>
<dbReference type="GO" id="GO:0004252">
    <property type="term" value="F:serine-type endopeptidase activity"/>
    <property type="evidence" value="ECO:0007669"/>
    <property type="project" value="UniProtKB-UniRule"/>
</dbReference>
<dbReference type="PRINTS" id="PR00723">
    <property type="entry name" value="SUBTILISIN"/>
</dbReference>
<keyword evidence="2 5" id="KW-0645">Protease</keyword>
<evidence type="ECO:0000256" key="9">
    <source>
        <dbReference type="SAM" id="SignalP"/>
    </source>
</evidence>
<feature type="transmembrane region" description="Helical" evidence="8">
    <location>
        <begin position="425"/>
        <end position="449"/>
    </location>
</feature>
<gene>
    <name evidence="11" type="ORF">IDM48_08990</name>
</gene>
<evidence type="ECO:0000256" key="8">
    <source>
        <dbReference type="SAM" id="Phobius"/>
    </source>
</evidence>
<sequence>MFDSFPRSHRTLPALLATAGLTCALSLSGTSAVLAVPTPSAPPSYLPSIPAIDTPPGDSIRAREYWLTDYGFDDAWKESTGEGVTVAVIDTGVDATHQDLKNNVVKGWDASDKGDDDGGEGLGVEPEHGTLVASMIAGHGHDDGITVGDSSWPGKPAGMLGVAPDAKIMPISLEIGTVGENHKSIDEQIPQAVKYAVDHHANIINLSVGSNNTSWPQSWDEAFAYAEEKGVLIVASSGNRGSGVTQVGAPATIPGVLTVGGVDARRKDSWSSSSQGISIAVAAPSENLMGAIPGDNYAVWSGTSGAAPLVTGLAALIKAKYPNLTSHQIIQRIIESADDGGEPGRDPIYGFGIINPSKALGEDVSDNASQNPLGSVKEWIAVHRKTENQEVADASATPTPVHQKGEQVHDVAAPTPSRPAEDSGILPFIVLGGFAFWVVIITAGTVQWLKGGKNREPRSIK</sequence>
<keyword evidence="3 5" id="KW-0378">Hydrolase</keyword>
<evidence type="ECO:0000256" key="6">
    <source>
        <dbReference type="RuleBase" id="RU003355"/>
    </source>
</evidence>
<reference evidence="11 12" key="1">
    <citation type="submission" date="2020-09" db="EMBL/GenBank/DDBJ databases">
        <title>Investigation of environmental microbe.</title>
        <authorList>
            <person name="Ou Y."/>
            <person name="Kang Q."/>
        </authorList>
    </citation>
    <scope>NUCLEOTIDE SEQUENCE [LARGE SCALE GENOMIC DNA]</scope>
    <source>
        <strain evidence="11 12">KJZ-9</strain>
    </source>
</reference>
<evidence type="ECO:0000256" key="1">
    <source>
        <dbReference type="ARBA" id="ARBA00011073"/>
    </source>
</evidence>
<feature type="active site" description="Charge relay system" evidence="5">
    <location>
        <position position="128"/>
    </location>
</feature>
<evidence type="ECO:0000256" key="7">
    <source>
        <dbReference type="SAM" id="MobiDB-lite"/>
    </source>
</evidence>
<dbReference type="Proteomes" id="UP000516421">
    <property type="component" value="Chromosome"/>
</dbReference>
<accession>A0A7H2BIK7</accession>
<feature type="signal peptide" evidence="9">
    <location>
        <begin position="1"/>
        <end position="35"/>
    </location>
</feature>
<dbReference type="AlphaFoldDB" id="A0A7H2BIK7"/>
<dbReference type="PROSITE" id="PS00137">
    <property type="entry name" value="SUBTILASE_HIS"/>
    <property type="match status" value="1"/>
</dbReference>
<dbReference type="PROSITE" id="PS00138">
    <property type="entry name" value="SUBTILASE_SER"/>
    <property type="match status" value="1"/>
</dbReference>
<keyword evidence="9" id="KW-0732">Signal</keyword>
<protein>
    <submittedName>
        <fullName evidence="11">S8 family serine peptidase</fullName>
    </submittedName>
</protein>
<dbReference type="EMBL" id="CP061538">
    <property type="protein sequence ID" value="QNV39503.1"/>
    <property type="molecule type" value="Genomic_DNA"/>
</dbReference>
<comment type="similarity">
    <text evidence="1 5 6">Belongs to the peptidase S8 family.</text>
</comment>
<dbReference type="Pfam" id="PF00082">
    <property type="entry name" value="Peptidase_S8"/>
    <property type="match status" value="1"/>
</dbReference>
<keyword evidence="8" id="KW-0472">Membrane</keyword>
<dbReference type="PANTHER" id="PTHR43806:SF11">
    <property type="entry name" value="CEREVISIN-RELATED"/>
    <property type="match status" value="1"/>
</dbReference>
<keyword evidence="4 5" id="KW-0720">Serine protease</keyword>
<feature type="active site" description="Charge relay system" evidence="5">
    <location>
        <position position="304"/>
    </location>
</feature>
<proteinExistence type="inferred from homology"/>
<dbReference type="PROSITE" id="PS00136">
    <property type="entry name" value="SUBTILASE_ASP"/>
    <property type="match status" value="1"/>
</dbReference>